<keyword evidence="3" id="KW-1185">Reference proteome</keyword>
<sequence length="308" mass="34286">MPANRLVVFVVPMGLYLAISGQAIPPAFGLYTLAQTGYSLQPTSKTHEGSEHPDRNTQFHYINQRVHTYQQLGQPVISVDTKKKDLVGDFKNAGVEWQPKGQPEDVRAHDFVLPKLGKVSPYGVYDPTHNEAWVNVGTDHDTATFAVASIRGWWQSMGRTAYPDAKELLITADGGGSNSSRSRLWKTQLQELADETGLSIAVCHFPPGTSKWNKIEHRLFSHIAQNWRGRPLESHEVIVNLIANTTTATGLKVRCQLDTNVCPTGVQISKADLAEVQIEHSQFHGEWITSSVRAIPRKFIRSRLLTTL</sequence>
<dbReference type="EMBL" id="LR746496">
    <property type="protein sequence ID" value="CAA7600826.1"/>
    <property type="molecule type" value="Genomic_DNA"/>
</dbReference>
<gene>
    <name evidence="1" type="ORF">DEACI_1479</name>
    <name evidence="2" type="ORF">DEACI_3731</name>
</gene>
<dbReference type="Pfam" id="PF07592">
    <property type="entry name" value="DDE_Tnp_ISAZ013"/>
    <property type="match status" value="1"/>
</dbReference>
<reference evidence="1" key="2">
    <citation type="submission" date="2020-01" db="EMBL/GenBank/DDBJ databases">
        <authorList>
            <person name="Hornung B."/>
        </authorList>
    </citation>
    <scope>NUCLEOTIDE SEQUENCE</scope>
    <source>
        <strain evidence="1">PacBioINE</strain>
    </source>
</reference>
<name>A0A8S0XB65_9FIRM</name>
<dbReference type="KEGG" id="aacx:DEACI_1479"/>
<dbReference type="AlphaFoldDB" id="A0A8S0XB65"/>
<evidence type="ECO:0000313" key="3">
    <source>
        <dbReference type="Proteomes" id="UP001071230"/>
    </source>
</evidence>
<accession>A0A8S0XB65</accession>
<dbReference type="Proteomes" id="UP001071230">
    <property type="component" value="Unassembled WGS sequence"/>
</dbReference>
<evidence type="ECO:0000313" key="2">
    <source>
        <dbReference type="EMBL" id="CEJ09247.1"/>
    </source>
</evidence>
<reference evidence="2" key="1">
    <citation type="submission" date="2014-11" db="EMBL/GenBank/DDBJ databases">
        <authorList>
            <person name="Hornung B.V."/>
        </authorList>
    </citation>
    <scope>NUCLEOTIDE SEQUENCE</scope>
    <source>
        <strain evidence="2">INE</strain>
    </source>
</reference>
<dbReference type="EMBL" id="CDGJ01000117">
    <property type="protein sequence ID" value="CEJ09247.1"/>
    <property type="molecule type" value="Genomic_DNA"/>
</dbReference>
<protein>
    <submittedName>
        <fullName evidence="1 2">Transposase</fullName>
    </submittedName>
</protein>
<organism evidence="1">
    <name type="scientific">Acididesulfobacillus acetoxydans</name>
    <dbReference type="NCBI Taxonomy" id="1561005"/>
    <lineage>
        <taxon>Bacteria</taxon>
        <taxon>Bacillati</taxon>
        <taxon>Bacillota</taxon>
        <taxon>Clostridia</taxon>
        <taxon>Eubacteriales</taxon>
        <taxon>Peptococcaceae</taxon>
        <taxon>Acididesulfobacillus</taxon>
    </lineage>
</organism>
<dbReference type="NCBIfam" id="NF033519">
    <property type="entry name" value="transpos_ISAzo13"/>
    <property type="match status" value="1"/>
</dbReference>
<evidence type="ECO:0000313" key="1">
    <source>
        <dbReference type="EMBL" id="CAA7600826.1"/>
    </source>
</evidence>
<dbReference type="InterPro" id="IPR011518">
    <property type="entry name" value="Transposase_36"/>
</dbReference>
<proteinExistence type="predicted"/>
<dbReference type="Proteomes" id="UP000836597">
    <property type="component" value="Chromosome"/>
</dbReference>